<feature type="region of interest" description="Disordered" evidence="1">
    <location>
        <begin position="21"/>
        <end position="41"/>
    </location>
</feature>
<name>A0ABQ9ILP0_9NEOP</name>
<reference evidence="2 3" key="1">
    <citation type="submission" date="2023-02" db="EMBL/GenBank/DDBJ databases">
        <title>LHISI_Scaffold_Assembly.</title>
        <authorList>
            <person name="Stuart O.P."/>
            <person name="Cleave R."/>
            <person name="Magrath M.J.L."/>
            <person name="Mikheyev A.S."/>
        </authorList>
    </citation>
    <scope>NUCLEOTIDE SEQUENCE [LARGE SCALE GENOMIC DNA]</scope>
    <source>
        <strain evidence="2">Daus_M_001</strain>
        <tissue evidence="2">Leg muscle</tissue>
    </source>
</reference>
<protein>
    <submittedName>
        <fullName evidence="2">Uncharacterized protein</fullName>
    </submittedName>
</protein>
<dbReference type="EMBL" id="JARBHB010000001">
    <property type="protein sequence ID" value="KAJ8897582.1"/>
    <property type="molecule type" value="Genomic_DNA"/>
</dbReference>
<accession>A0ABQ9ILP0</accession>
<dbReference type="Proteomes" id="UP001159363">
    <property type="component" value="Chromosome 1"/>
</dbReference>
<evidence type="ECO:0000313" key="3">
    <source>
        <dbReference type="Proteomes" id="UP001159363"/>
    </source>
</evidence>
<evidence type="ECO:0000256" key="1">
    <source>
        <dbReference type="SAM" id="MobiDB-lite"/>
    </source>
</evidence>
<organism evidence="2 3">
    <name type="scientific">Dryococelus australis</name>
    <dbReference type="NCBI Taxonomy" id="614101"/>
    <lineage>
        <taxon>Eukaryota</taxon>
        <taxon>Metazoa</taxon>
        <taxon>Ecdysozoa</taxon>
        <taxon>Arthropoda</taxon>
        <taxon>Hexapoda</taxon>
        <taxon>Insecta</taxon>
        <taxon>Pterygota</taxon>
        <taxon>Neoptera</taxon>
        <taxon>Polyneoptera</taxon>
        <taxon>Phasmatodea</taxon>
        <taxon>Verophasmatodea</taxon>
        <taxon>Anareolatae</taxon>
        <taxon>Phasmatidae</taxon>
        <taxon>Eurycanthinae</taxon>
        <taxon>Dryococelus</taxon>
    </lineage>
</organism>
<comment type="caution">
    <text evidence="2">The sequence shown here is derived from an EMBL/GenBank/DDBJ whole genome shotgun (WGS) entry which is preliminary data.</text>
</comment>
<keyword evidence="3" id="KW-1185">Reference proteome</keyword>
<gene>
    <name evidence="2" type="ORF">PR048_002931</name>
</gene>
<evidence type="ECO:0000313" key="2">
    <source>
        <dbReference type="EMBL" id="KAJ8897582.1"/>
    </source>
</evidence>
<feature type="compositionally biased region" description="Polar residues" evidence="1">
    <location>
        <begin position="21"/>
        <end position="31"/>
    </location>
</feature>
<proteinExistence type="predicted"/>
<sequence>MSPERETLECDKCGRQFTRSNNIQARSSKFNGPSAPSAKHRCVDTQTSPSVLGHLISAEGSSHHREVIVGAGEPYENGFMLAEMAF</sequence>